<evidence type="ECO:0000256" key="7">
    <source>
        <dbReference type="ARBA" id="ARBA00049119"/>
    </source>
</evidence>
<feature type="transmembrane region" description="Helical" evidence="9">
    <location>
        <begin position="104"/>
        <end position="123"/>
    </location>
</feature>
<feature type="transmembrane region" description="Helical" evidence="9">
    <location>
        <begin position="419"/>
        <end position="436"/>
    </location>
</feature>
<evidence type="ECO:0000256" key="5">
    <source>
        <dbReference type="ARBA" id="ARBA00022989"/>
    </source>
</evidence>
<keyword evidence="6 9" id="KW-0472">Membrane</keyword>
<dbReference type="NCBIfam" id="TIGR00879">
    <property type="entry name" value="SP"/>
    <property type="match status" value="1"/>
</dbReference>
<evidence type="ECO:0000256" key="3">
    <source>
        <dbReference type="ARBA" id="ARBA00022448"/>
    </source>
</evidence>
<reference evidence="11 12" key="1">
    <citation type="submission" date="2016-07" db="EMBL/GenBank/DDBJ databases">
        <title>Pervasive Adenine N6-methylation of Active Genes in Fungi.</title>
        <authorList>
            <consortium name="DOE Joint Genome Institute"/>
            <person name="Mondo S.J."/>
            <person name="Dannebaum R.O."/>
            <person name="Kuo R.C."/>
            <person name="Labutti K."/>
            <person name="Haridas S."/>
            <person name="Kuo A."/>
            <person name="Salamov A."/>
            <person name="Ahrendt S.R."/>
            <person name="Lipzen A."/>
            <person name="Sullivan W."/>
            <person name="Andreopoulos W.B."/>
            <person name="Clum A."/>
            <person name="Lindquist E."/>
            <person name="Daum C."/>
            <person name="Ramamoorthy G.K."/>
            <person name="Gryganskyi A."/>
            <person name="Culley D."/>
            <person name="Magnuson J.K."/>
            <person name="James T.Y."/>
            <person name="O'Malley M.A."/>
            <person name="Stajich J.E."/>
            <person name="Spatafora J.W."/>
            <person name="Visel A."/>
            <person name="Grigoriev I.V."/>
        </authorList>
    </citation>
    <scope>NUCLEOTIDE SEQUENCE [LARGE SCALE GENOMIC DNA]</scope>
    <source>
        <strain evidence="11 12">68-887.2</strain>
    </source>
</reference>
<comment type="catalytic activity">
    <reaction evidence="7">
        <text>myo-inositol(out) + H(+)(out) = myo-inositol(in) + H(+)(in)</text>
        <dbReference type="Rhea" id="RHEA:60364"/>
        <dbReference type="ChEBI" id="CHEBI:15378"/>
        <dbReference type="ChEBI" id="CHEBI:17268"/>
    </reaction>
</comment>
<feature type="transmembrane region" description="Helical" evidence="9">
    <location>
        <begin position="34"/>
        <end position="55"/>
    </location>
</feature>
<dbReference type="Gene3D" id="1.20.1250.20">
    <property type="entry name" value="MFS general substrate transporter like domains"/>
    <property type="match status" value="1"/>
</dbReference>
<feature type="transmembrane region" description="Helical" evidence="9">
    <location>
        <begin position="284"/>
        <end position="306"/>
    </location>
</feature>
<dbReference type="EMBL" id="MCFC01000041">
    <property type="protein sequence ID" value="ORY27109.1"/>
    <property type="molecule type" value="Genomic_DNA"/>
</dbReference>
<dbReference type="Proteomes" id="UP000193986">
    <property type="component" value="Unassembled WGS sequence"/>
</dbReference>
<feature type="transmembrane region" description="Helical" evidence="9">
    <location>
        <begin position="448"/>
        <end position="467"/>
    </location>
</feature>
<comment type="similarity">
    <text evidence="2 8">Belongs to the major facilitator superfamily. Sugar transporter (TC 2.A.1.1) family.</text>
</comment>
<keyword evidence="3 8" id="KW-0813">Transport</keyword>
<feature type="transmembrane region" description="Helical" evidence="9">
    <location>
        <begin position="129"/>
        <end position="151"/>
    </location>
</feature>
<dbReference type="FunFam" id="1.20.1250.20:FF:000134">
    <property type="entry name" value="MFS sugar transporter protein"/>
    <property type="match status" value="1"/>
</dbReference>
<dbReference type="SUPFAM" id="SSF103473">
    <property type="entry name" value="MFS general substrate transporter"/>
    <property type="match status" value="1"/>
</dbReference>
<dbReference type="Pfam" id="PF00083">
    <property type="entry name" value="Sugar_tr"/>
    <property type="match status" value="1"/>
</dbReference>
<feature type="transmembrane region" description="Helical" evidence="9">
    <location>
        <begin position="163"/>
        <end position="183"/>
    </location>
</feature>
<dbReference type="AlphaFoldDB" id="A0A1Y2AX06"/>
<keyword evidence="5 9" id="KW-1133">Transmembrane helix</keyword>
<evidence type="ECO:0000256" key="2">
    <source>
        <dbReference type="ARBA" id="ARBA00010992"/>
    </source>
</evidence>
<dbReference type="OrthoDB" id="6133115at2759"/>
<dbReference type="InterPro" id="IPR003663">
    <property type="entry name" value="Sugar/inositol_transpt"/>
</dbReference>
<evidence type="ECO:0000313" key="12">
    <source>
        <dbReference type="Proteomes" id="UP000193986"/>
    </source>
</evidence>
<feature type="transmembrane region" description="Helical" evidence="9">
    <location>
        <begin position="75"/>
        <end position="97"/>
    </location>
</feature>
<dbReference type="GO" id="GO:0005351">
    <property type="term" value="F:carbohydrate:proton symporter activity"/>
    <property type="evidence" value="ECO:0007669"/>
    <property type="project" value="TreeGrafter"/>
</dbReference>
<dbReference type="InParanoid" id="A0A1Y2AX06"/>
<evidence type="ECO:0000256" key="1">
    <source>
        <dbReference type="ARBA" id="ARBA00004141"/>
    </source>
</evidence>
<protein>
    <submittedName>
        <fullName evidence="11">General substrate transporter</fullName>
    </submittedName>
</protein>
<dbReference type="InterPro" id="IPR036259">
    <property type="entry name" value="MFS_trans_sf"/>
</dbReference>
<feature type="transmembrane region" description="Helical" evidence="9">
    <location>
        <begin position="380"/>
        <end position="399"/>
    </location>
</feature>
<gene>
    <name evidence="11" type="ORF">BCR39DRAFT_539290</name>
</gene>
<name>A0A1Y2AX06_9TREE</name>
<organism evidence="11 12">
    <name type="scientific">Naematelia encephala</name>
    <dbReference type="NCBI Taxonomy" id="71784"/>
    <lineage>
        <taxon>Eukaryota</taxon>
        <taxon>Fungi</taxon>
        <taxon>Dikarya</taxon>
        <taxon>Basidiomycota</taxon>
        <taxon>Agaricomycotina</taxon>
        <taxon>Tremellomycetes</taxon>
        <taxon>Tremellales</taxon>
        <taxon>Naemateliaceae</taxon>
        <taxon>Naematelia</taxon>
    </lineage>
</organism>
<dbReference type="InterPro" id="IPR020846">
    <property type="entry name" value="MFS_dom"/>
</dbReference>
<comment type="caution">
    <text evidence="11">The sequence shown here is derived from an EMBL/GenBank/DDBJ whole genome shotgun (WGS) entry which is preliminary data.</text>
</comment>
<evidence type="ECO:0000256" key="6">
    <source>
        <dbReference type="ARBA" id="ARBA00023136"/>
    </source>
</evidence>
<dbReference type="PROSITE" id="PS00216">
    <property type="entry name" value="SUGAR_TRANSPORT_1"/>
    <property type="match status" value="1"/>
</dbReference>
<dbReference type="InterPro" id="IPR050360">
    <property type="entry name" value="MFS_Sugar_Transporters"/>
</dbReference>
<evidence type="ECO:0000256" key="4">
    <source>
        <dbReference type="ARBA" id="ARBA00022692"/>
    </source>
</evidence>
<dbReference type="PANTHER" id="PTHR48022">
    <property type="entry name" value="PLASTIDIC GLUCOSE TRANSPORTER 4"/>
    <property type="match status" value="1"/>
</dbReference>
<dbReference type="PROSITE" id="PS50850">
    <property type="entry name" value="MFS"/>
    <property type="match status" value="1"/>
</dbReference>
<dbReference type="InterPro" id="IPR005829">
    <property type="entry name" value="Sugar_transporter_CS"/>
</dbReference>
<proteinExistence type="inferred from homology"/>
<evidence type="ECO:0000256" key="9">
    <source>
        <dbReference type="SAM" id="Phobius"/>
    </source>
</evidence>
<accession>A0A1Y2AX06</accession>
<feature type="transmembrane region" description="Helical" evidence="9">
    <location>
        <begin position="195"/>
        <end position="216"/>
    </location>
</feature>
<evidence type="ECO:0000256" key="8">
    <source>
        <dbReference type="RuleBase" id="RU003346"/>
    </source>
</evidence>
<dbReference type="STRING" id="71784.A0A1Y2AX06"/>
<comment type="subcellular location">
    <subcellularLocation>
        <location evidence="1">Membrane</location>
        <topology evidence="1">Multi-pass membrane protein</topology>
    </subcellularLocation>
</comment>
<evidence type="ECO:0000259" key="10">
    <source>
        <dbReference type="PROSITE" id="PS50850"/>
    </source>
</evidence>
<feature type="domain" description="Major facilitator superfamily (MFS) profile" evidence="10">
    <location>
        <begin position="36"/>
        <end position="471"/>
    </location>
</feature>
<evidence type="ECO:0000313" key="11">
    <source>
        <dbReference type="EMBL" id="ORY27109.1"/>
    </source>
</evidence>
<dbReference type="PANTHER" id="PTHR48022:SF64">
    <property type="entry name" value="MAJOR FACILITATOR SUPERFAMILY (MFS) PROFILE DOMAIN-CONTAINING PROTEIN"/>
    <property type="match status" value="1"/>
</dbReference>
<dbReference type="GO" id="GO:0016020">
    <property type="term" value="C:membrane"/>
    <property type="evidence" value="ECO:0007669"/>
    <property type="project" value="UniProtKB-SubCell"/>
</dbReference>
<dbReference type="InterPro" id="IPR005828">
    <property type="entry name" value="MFS_sugar_transport-like"/>
</dbReference>
<sequence length="530" mass="58248">MFKFFGLHGVQAWQQYSNNTASQWWRDPGLRKNVFVIMTAFMISISGGYDKSLISSLQSLPTWKAAMGHPTSTDIGLITACLNMGQVVSGLPASYVIDRYGRRPGLLFGLVFMVIGTAIQCGANGRGMFIAGRVLLGFGFSFAVTMSPIMVQELAHPRMRGSLATLYNTTFYVGAIMVTWISFGMTHMTPSQWVWRIPVICQFGPIAYVIATLPFLPESPRYLVSVGREEEALAILAKYHSNGDLGDELVIFELTEIKNVIALDAETRGTWKQALSVPGNRKRFLLIAAVSVFGNFSGQAVVSYYLSSVLNLIGITSATQQTGLNGGLQIFNWFTTIFGSSIAESIGRRKHFLTAWSIMICANIIQTSLTATYSKKPSKALGGAVIFGIFLYDFGYNIAPLTYAYEVEIMPFHLRAKGMAFSVTFGGIQGVILQYCNPIGLAHLKWKFYLIYLAFLCIAIINIYLFFPETRGRTLEEVAAIFDGADVAKDIETSAAADLAAKHNAGSPDDSEDKVNDEKIHVVSVPVHQH</sequence>
<dbReference type="PRINTS" id="PR00171">
    <property type="entry name" value="SUGRTRNSPORT"/>
</dbReference>
<keyword evidence="12" id="KW-1185">Reference proteome</keyword>
<keyword evidence="4 9" id="KW-0812">Transmembrane</keyword>